<dbReference type="KEGG" id="acad:UA74_17780"/>
<evidence type="ECO:0000256" key="1">
    <source>
        <dbReference type="SAM" id="MobiDB-lite"/>
    </source>
</evidence>
<dbReference type="InterPro" id="IPR032708">
    <property type="entry name" value="McjB_C"/>
</dbReference>
<dbReference type="AlphaFoldDB" id="A0AAC9LG14"/>
<name>A0AAC9LG14_9PSEU</name>
<protein>
    <submittedName>
        <fullName evidence="3">Transglutaminase-like superfamily</fullName>
    </submittedName>
</protein>
<dbReference type="Pfam" id="PF13471">
    <property type="entry name" value="Transglut_core3"/>
    <property type="match status" value="1"/>
</dbReference>
<dbReference type="InterPro" id="IPR053521">
    <property type="entry name" value="McjB-like"/>
</dbReference>
<keyword evidence="4" id="KW-1185">Reference proteome</keyword>
<feature type="region of interest" description="Disordered" evidence="1">
    <location>
        <begin position="246"/>
        <end position="273"/>
    </location>
</feature>
<evidence type="ECO:0000259" key="2">
    <source>
        <dbReference type="Pfam" id="PF13471"/>
    </source>
</evidence>
<evidence type="ECO:0000313" key="3">
    <source>
        <dbReference type="EMBL" id="APU15584.1"/>
    </source>
</evidence>
<feature type="domain" description="Microcin J25-processing protein McjB C-terminal" evidence="2">
    <location>
        <begin position="137"/>
        <end position="239"/>
    </location>
</feature>
<dbReference type="EMBL" id="CP016076">
    <property type="protein sequence ID" value="APU15584.1"/>
    <property type="molecule type" value="Genomic_DNA"/>
</dbReference>
<evidence type="ECO:0000313" key="4">
    <source>
        <dbReference type="Proteomes" id="UP000185511"/>
    </source>
</evidence>
<dbReference type="RefSeq" id="WP_083683295.1">
    <property type="nucleotide sequence ID" value="NZ_CP016076.1"/>
</dbReference>
<dbReference type="Proteomes" id="UP000185511">
    <property type="component" value="Chromosome"/>
</dbReference>
<sequence>MSTQHITVPDHVRAADVGPATVIVNYRTGNVEILIGPAARWWAELAITGNPDAPGALDAASARTLLGQLGAAGLIVPTRRPRPWSPPVAGPPWVPSWGTHELAAGRAEPVRAPLGVTMRAGLALAVVFGVLGGGRGRTRMARLTRLLTWAARCATDPASAEHARQAVHAVRRAGLLAPGRVACLEESAAVALLLAVSRQRVTWCHGVAADPVRLHAWVETDDGHPVAEPPSTLRFTALRTIPVRNLGDENDEREKGTDRVDSRGRCRTRPVLR</sequence>
<gene>
    <name evidence="3" type="ORF">UA74_17780</name>
</gene>
<reference evidence="4" key="1">
    <citation type="submission" date="2016-06" db="EMBL/GenBank/DDBJ databases">
        <title>Complete genome sequence of Actinoalloteichus fjordicus DSM 46855 (=ADI127-17), type strain of the new species Actinoalloteichus fjordicus.</title>
        <authorList>
            <person name="Ruckert C."/>
            <person name="Nouioui I."/>
            <person name="Willmese J."/>
            <person name="van Wezel G."/>
            <person name="Klenk H.-P."/>
            <person name="Kalinowski J."/>
            <person name="Zotchev S.B."/>
        </authorList>
    </citation>
    <scope>NUCLEOTIDE SEQUENCE [LARGE SCALE GENOMIC DNA]</scope>
    <source>
        <strain evidence="4">ADI127-7</strain>
    </source>
</reference>
<organism evidence="3 4">
    <name type="scientific">Actinoalloteichus fjordicus</name>
    <dbReference type="NCBI Taxonomy" id="1612552"/>
    <lineage>
        <taxon>Bacteria</taxon>
        <taxon>Bacillati</taxon>
        <taxon>Actinomycetota</taxon>
        <taxon>Actinomycetes</taxon>
        <taxon>Pseudonocardiales</taxon>
        <taxon>Pseudonocardiaceae</taxon>
        <taxon>Actinoalloteichus</taxon>
    </lineage>
</organism>
<accession>A0AAC9LG14</accession>
<dbReference type="NCBIfam" id="NF033537">
    <property type="entry name" value="lasso_biosyn_B2"/>
    <property type="match status" value="1"/>
</dbReference>
<proteinExistence type="predicted"/>
<feature type="compositionally biased region" description="Basic and acidic residues" evidence="1">
    <location>
        <begin position="252"/>
        <end position="264"/>
    </location>
</feature>